<dbReference type="PANTHER" id="PTHR43737:SF1">
    <property type="entry name" value="DUF1501 DOMAIN-CONTAINING PROTEIN"/>
    <property type="match status" value="1"/>
</dbReference>
<keyword evidence="3" id="KW-1185">Reference proteome</keyword>
<comment type="caution">
    <text evidence="2">The sequence shown here is derived from an EMBL/GenBank/DDBJ whole genome shotgun (WGS) entry which is preliminary data.</text>
</comment>
<evidence type="ECO:0000313" key="2">
    <source>
        <dbReference type="EMBL" id="MBE9608383.1"/>
    </source>
</evidence>
<dbReference type="RefSeq" id="WP_194114873.1">
    <property type="nucleotide sequence ID" value="NZ_JADFUA010000001.1"/>
</dbReference>
<proteinExistence type="predicted"/>
<dbReference type="Proteomes" id="UP000604481">
    <property type="component" value="Unassembled WGS sequence"/>
</dbReference>
<gene>
    <name evidence="2" type="ORF">INR99_03385</name>
</gene>
<evidence type="ECO:0000313" key="3">
    <source>
        <dbReference type="Proteomes" id="UP000604481"/>
    </source>
</evidence>
<feature type="signal peptide" evidence="1">
    <location>
        <begin position="1"/>
        <end position="26"/>
    </location>
</feature>
<dbReference type="PANTHER" id="PTHR43737">
    <property type="entry name" value="BLL7424 PROTEIN"/>
    <property type="match status" value="1"/>
</dbReference>
<dbReference type="AlphaFoldDB" id="A0A8J7K7P2"/>
<protein>
    <submittedName>
        <fullName evidence="2">DUF1501 domain-containing protein</fullName>
    </submittedName>
</protein>
<accession>A0A8J7K7P2</accession>
<keyword evidence="1" id="KW-0732">Signal</keyword>
<reference evidence="2 3" key="1">
    <citation type="submission" date="2020-10" db="EMBL/GenBank/DDBJ databases">
        <title>The genome sequence of Chitinilyticum litopenaei 4Y14.</title>
        <authorList>
            <person name="Liu Y."/>
        </authorList>
    </citation>
    <scope>NUCLEOTIDE SEQUENCE [LARGE SCALE GENOMIC DNA]</scope>
    <source>
        <strain evidence="2 3">4Y14</strain>
    </source>
</reference>
<sequence length="408" mass="43922">MNRRDFLALLAASAALTVPVGRSAWAAGTNGQATDRKLVVILLRGAVDGLSVLPPWSDPDYYQERRRIAIARPGEEGGAIRLDARFGLHPALASLVPLWQAGQLAFIPASGSPDPTRSHFDAQDYLETATPGTKSTGTGWLNRLLATLPPQGSGDRALSLGATQPRILTGTQPVTILGSGKAASRQSALDRPRIASAFDALYRGNDRLSQQYRIARNSREQLRMTLESEMDEASRGAPLPDGFAGDAQRLGRLLRGNPALQIAFADLGGWDTHINQGSGEGQLANRLEPLGKGLVTLARELGQDWDKTVVLVMSEFGRTIRENGTGGTDHGHGNVMWLLGGNIAGGRIHGEWRGLSERYQSRDVPVLNDYRAILAAVLTQHLRLGDRHLASVLPDIPVTAAGWQLLRS</sequence>
<evidence type="ECO:0000256" key="1">
    <source>
        <dbReference type="SAM" id="SignalP"/>
    </source>
</evidence>
<name>A0A8J7K7P2_9NEIS</name>
<dbReference type="EMBL" id="JADFUA010000001">
    <property type="protein sequence ID" value="MBE9608383.1"/>
    <property type="molecule type" value="Genomic_DNA"/>
</dbReference>
<dbReference type="InterPro" id="IPR010869">
    <property type="entry name" value="DUF1501"/>
</dbReference>
<feature type="chain" id="PRO_5035180692" evidence="1">
    <location>
        <begin position="27"/>
        <end position="408"/>
    </location>
</feature>
<dbReference type="Pfam" id="PF07394">
    <property type="entry name" value="DUF1501"/>
    <property type="match status" value="1"/>
</dbReference>
<organism evidence="2 3">
    <name type="scientific">Chitinilyticum piscinae</name>
    <dbReference type="NCBI Taxonomy" id="2866724"/>
    <lineage>
        <taxon>Bacteria</taxon>
        <taxon>Pseudomonadati</taxon>
        <taxon>Pseudomonadota</taxon>
        <taxon>Betaproteobacteria</taxon>
        <taxon>Neisseriales</taxon>
        <taxon>Chitinibacteraceae</taxon>
        <taxon>Chitinilyticum</taxon>
    </lineage>
</organism>